<evidence type="ECO:0000313" key="2">
    <source>
        <dbReference type="EMBL" id="XCG63409.1"/>
    </source>
</evidence>
<proteinExistence type="predicted"/>
<dbReference type="Pfam" id="PF13482">
    <property type="entry name" value="RNase_H_2"/>
    <property type="match status" value="1"/>
</dbReference>
<organism evidence="2">
    <name type="scientific">Nakamurella sp. A5-74</name>
    <dbReference type="NCBI Taxonomy" id="3158264"/>
    <lineage>
        <taxon>Bacteria</taxon>
        <taxon>Bacillati</taxon>
        <taxon>Actinomycetota</taxon>
        <taxon>Actinomycetes</taxon>
        <taxon>Nakamurellales</taxon>
        <taxon>Nakamurellaceae</taxon>
        <taxon>Nakamurella</taxon>
    </lineage>
</organism>
<name>A0AAU8DN38_9ACTN</name>
<dbReference type="NCBIfam" id="TIGR03491">
    <property type="entry name" value="TM0106 family RecB-like putative nuclease"/>
    <property type="match status" value="1"/>
</dbReference>
<reference evidence="2" key="1">
    <citation type="submission" date="2024-05" db="EMBL/GenBank/DDBJ databases">
        <authorList>
            <person name="Cai S.Y."/>
            <person name="Jin L.M."/>
            <person name="Li H.R."/>
        </authorList>
    </citation>
    <scope>NUCLEOTIDE SEQUENCE</scope>
    <source>
        <strain evidence="2">A5-74</strain>
    </source>
</reference>
<dbReference type="InterPro" id="IPR038720">
    <property type="entry name" value="YprB_RNase_H-like_dom"/>
</dbReference>
<sequence>MATDPIMTAAAAPSARPRSALRLTPTAAGRCRRRVHLDHAPDAARTARSEPDDGLKMRLADMDVHAVQVLEVLPAFSGGWTPDDPTRPAIVRSPVLRTATRFGTPDLLIWDGDGYLPVLIRGHRTLDPGSGARVSPVGDPLRTVVDPGRRARRHPGDELQLAHHRAMLRELGLASSSSRGGVIARGSPFQGGELAAELAAAGVQGVDDGAVVLWHDLDTVELDYQQRFDDRYAVATAARAGGELARPSKVAECRRCPWWPVCEPELEAAHDVSLLAAGADVEALHAVGLRTLDDLIAAPAEVLADLKLTAVRVDELRVKARARLQGRPLVRRQRSGEARRADVELDVDMESYLDQGAYLWGALLQGRDIGIEHGYRGFVQWDELPDGGAAAFAEFWAFLTLVRAACAERGLSFAAYCWSRTAEERWMYAVPALFGDHSGVPSTDEVRAFCTSVQWIDLFAEVKRVFVVPGSMRLKAIAPVAGFRWRDEAPGGENSMAWFRGALGLDEANGEVDEALRSSLQQRILAYNEDDVLATAAIRRWMSGPGLELPTVSDLLDQAPPQ</sequence>
<gene>
    <name evidence="2" type="ORF">ABLG96_19770</name>
</gene>
<protein>
    <submittedName>
        <fullName evidence="2">TM0106 family RecB-like putative nuclease</fullName>
    </submittedName>
</protein>
<accession>A0AAU8DN38</accession>
<dbReference type="InterPro" id="IPR019993">
    <property type="entry name" value="RecB_nuclease_TM0106_put"/>
</dbReference>
<dbReference type="AlphaFoldDB" id="A0AAU8DN38"/>
<dbReference type="EMBL" id="CP159218">
    <property type="protein sequence ID" value="XCG63409.1"/>
    <property type="molecule type" value="Genomic_DNA"/>
</dbReference>
<feature type="domain" description="YprB ribonuclease H-like" evidence="1">
    <location>
        <begin position="452"/>
        <end position="542"/>
    </location>
</feature>
<evidence type="ECO:0000259" key="1">
    <source>
        <dbReference type="Pfam" id="PF13482"/>
    </source>
</evidence>
<dbReference type="RefSeq" id="WP_353649024.1">
    <property type="nucleotide sequence ID" value="NZ_CP159218.1"/>
</dbReference>